<evidence type="ECO:0000256" key="4">
    <source>
        <dbReference type="ARBA" id="ARBA00022679"/>
    </source>
</evidence>
<dbReference type="PROSITE" id="PS01296">
    <property type="entry name" value="RSMI"/>
    <property type="match status" value="1"/>
</dbReference>
<dbReference type="CDD" id="cd11648">
    <property type="entry name" value="RsmI"/>
    <property type="match status" value="1"/>
</dbReference>
<comment type="function">
    <text evidence="6">Catalyzes the 2'-O-methylation of the ribose of cytidine 1402 (C1402) in 16S rRNA.</text>
</comment>
<gene>
    <name evidence="6 8" type="primary">rsmI</name>
    <name evidence="8" type="ORF">OOT00_11115</name>
</gene>
<keyword evidence="4 6" id="KW-0808">Transferase</keyword>
<comment type="catalytic activity">
    <reaction evidence="6">
        <text>cytidine(1402) in 16S rRNA + S-adenosyl-L-methionine = 2'-O-methylcytidine(1402) in 16S rRNA + S-adenosyl-L-homocysteine + H(+)</text>
        <dbReference type="Rhea" id="RHEA:42924"/>
        <dbReference type="Rhea" id="RHEA-COMP:10285"/>
        <dbReference type="Rhea" id="RHEA-COMP:10286"/>
        <dbReference type="ChEBI" id="CHEBI:15378"/>
        <dbReference type="ChEBI" id="CHEBI:57856"/>
        <dbReference type="ChEBI" id="CHEBI:59789"/>
        <dbReference type="ChEBI" id="CHEBI:74495"/>
        <dbReference type="ChEBI" id="CHEBI:82748"/>
        <dbReference type="EC" id="2.1.1.198"/>
    </reaction>
</comment>
<dbReference type="RefSeq" id="WP_265425450.1">
    <property type="nucleotide sequence ID" value="NZ_JAPFPW010000012.1"/>
</dbReference>
<keyword evidence="3 6" id="KW-0489">Methyltransferase</keyword>
<proteinExistence type="inferred from homology"/>
<dbReference type="Gene3D" id="3.30.950.10">
    <property type="entry name" value="Methyltransferase, Cobalt-precorrin-4 Transmethylase, Domain 2"/>
    <property type="match status" value="1"/>
</dbReference>
<dbReference type="InterPro" id="IPR014777">
    <property type="entry name" value="4pyrrole_Mease_sub1"/>
</dbReference>
<protein>
    <recommendedName>
        <fullName evidence="6">Ribosomal RNA small subunit methyltransferase I</fullName>
        <ecNumber evidence="6">2.1.1.198</ecNumber>
    </recommendedName>
    <alternativeName>
        <fullName evidence="6">16S rRNA 2'-O-ribose C1402 methyltransferase</fullName>
    </alternativeName>
    <alternativeName>
        <fullName evidence="6">rRNA (cytidine-2'-O-)-methyltransferase RsmI</fullName>
    </alternativeName>
</protein>
<dbReference type="GO" id="GO:0032259">
    <property type="term" value="P:methylation"/>
    <property type="evidence" value="ECO:0007669"/>
    <property type="project" value="UniProtKB-KW"/>
</dbReference>
<comment type="subcellular location">
    <subcellularLocation>
        <location evidence="6">Cytoplasm</location>
    </subcellularLocation>
</comment>
<sequence>MENVPVYVMPSVPMTEIVKPGYLYVVATPIGNLGDITLRALQILGSVDRVAAEDTRTTARLLAHFGIHKPLISLHEHNESRRLESIVQALRQGESLALVSDAGTPTLSDPGFVLARRVISEGLPLVPIPGASAAMALMSVAGLPTDTFTFCGFPPKKAGRRRRWIEGFAGSVSPLIFYVSPHSITGFLGELRDVLGDRQAVLGREMTKMFEEFLRGSLSELEDRLSERDRIRGECSLMVAGAEEGCLSGEISGEIKAEDVDRAITKNLAESQVKPSALAKRLSRELGMDRQYLYARILSVKGEDG</sequence>
<dbReference type="Gene3D" id="3.40.1010.10">
    <property type="entry name" value="Cobalt-precorrin-4 Transmethylase, Domain 1"/>
    <property type="match status" value="1"/>
</dbReference>
<dbReference type="InterPro" id="IPR018063">
    <property type="entry name" value="SAM_MeTrfase_RsmI_CS"/>
</dbReference>
<dbReference type="Pfam" id="PF00590">
    <property type="entry name" value="TP_methylase"/>
    <property type="match status" value="1"/>
</dbReference>
<accession>A0ABT3NAP4</accession>
<dbReference type="PANTHER" id="PTHR46111">
    <property type="entry name" value="RIBOSOMAL RNA SMALL SUBUNIT METHYLTRANSFERASE I"/>
    <property type="match status" value="1"/>
</dbReference>
<evidence type="ECO:0000313" key="8">
    <source>
        <dbReference type="EMBL" id="MCW7754535.1"/>
    </source>
</evidence>
<comment type="caution">
    <text evidence="8">The sequence shown here is derived from an EMBL/GenBank/DDBJ whole genome shotgun (WGS) entry which is preliminary data.</text>
</comment>
<dbReference type="GO" id="GO:0008168">
    <property type="term" value="F:methyltransferase activity"/>
    <property type="evidence" value="ECO:0007669"/>
    <property type="project" value="UniProtKB-KW"/>
</dbReference>
<evidence type="ECO:0000256" key="2">
    <source>
        <dbReference type="ARBA" id="ARBA00022552"/>
    </source>
</evidence>
<evidence type="ECO:0000259" key="7">
    <source>
        <dbReference type="Pfam" id="PF00590"/>
    </source>
</evidence>
<name>A0ABT3NAP4_9BACT</name>
<feature type="domain" description="Tetrapyrrole methylase" evidence="7">
    <location>
        <begin position="23"/>
        <end position="221"/>
    </location>
</feature>
<organism evidence="8 9">
    <name type="scientific">Desulfobotulus pelophilus</name>
    <dbReference type="NCBI Taxonomy" id="2823377"/>
    <lineage>
        <taxon>Bacteria</taxon>
        <taxon>Pseudomonadati</taxon>
        <taxon>Thermodesulfobacteriota</taxon>
        <taxon>Desulfobacteria</taxon>
        <taxon>Desulfobacterales</taxon>
        <taxon>Desulfobacteraceae</taxon>
        <taxon>Desulfobotulus</taxon>
    </lineage>
</organism>
<evidence type="ECO:0000256" key="5">
    <source>
        <dbReference type="ARBA" id="ARBA00022691"/>
    </source>
</evidence>
<reference evidence="8 9" key="1">
    <citation type="submission" date="2022-11" db="EMBL/GenBank/DDBJ databases">
        <title>Desulfobotulus tamanensis H1 sp. nov. - anaerobic, alkaliphilic, sulphate reducing bacterium isolated from terrestrial mud volcano.</title>
        <authorList>
            <person name="Frolova A."/>
            <person name="Merkel A.Y."/>
            <person name="Slobodkin A.I."/>
        </authorList>
    </citation>
    <scope>NUCLEOTIDE SEQUENCE [LARGE SCALE GENOMIC DNA]</scope>
    <source>
        <strain evidence="8 9">H1</strain>
    </source>
</reference>
<evidence type="ECO:0000313" key="9">
    <source>
        <dbReference type="Proteomes" id="UP001209681"/>
    </source>
</evidence>
<dbReference type="SUPFAM" id="SSF53790">
    <property type="entry name" value="Tetrapyrrole methylase"/>
    <property type="match status" value="1"/>
</dbReference>
<evidence type="ECO:0000256" key="6">
    <source>
        <dbReference type="HAMAP-Rule" id="MF_01877"/>
    </source>
</evidence>
<dbReference type="HAMAP" id="MF_01877">
    <property type="entry name" value="16SrRNA_methyltr_I"/>
    <property type="match status" value="1"/>
</dbReference>
<dbReference type="InterPro" id="IPR000878">
    <property type="entry name" value="4pyrrol_Mease"/>
</dbReference>
<comment type="similarity">
    <text evidence="6">Belongs to the methyltransferase superfamily. RsmI family.</text>
</comment>
<dbReference type="EMBL" id="JAPFPW010000012">
    <property type="protein sequence ID" value="MCW7754535.1"/>
    <property type="molecule type" value="Genomic_DNA"/>
</dbReference>
<dbReference type="Proteomes" id="UP001209681">
    <property type="component" value="Unassembled WGS sequence"/>
</dbReference>
<dbReference type="InterPro" id="IPR035996">
    <property type="entry name" value="4pyrrol_Methylase_sf"/>
</dbReference>
<keyword evidence="2 6" id="KW-0698">rRNA processing</keyword>
<dbReference type="InterPro" id="IPR014776">
    <property type="entry name" value="4pyrrole_Mease_sub2"/>
</dbReference>
<dbReference type="InterPro" id="IPR008189">
    <property type="entry name" value="rRNA_ssu_MeTfrase_I"/>
</dbReference>
<dbReference type="PANTHER" id="PTHR46111:SF1">
    <property type="entry name" value="RIBOSOMAL RNA SMALL SUBUNIT METHYLTRANSFERASE I"/>
    <property type="match status" value="1"/>
</dbReference>
<evidence type="ECO:0000256" key="3">
    <source>
        <dbReference type="ARBA" id="ARBA00022603"/>
    </source>
</evidence>
<dbReference type="NCBIfam" id="TIGR00096">
    <property type="entry name" value="16S rRNA (cytidine(1402)-2'-O)-methyltransferase"/>
    <property type="match status" value="1"/>
</dbReference>
<keyword evidence="5 6" id="KW-0949">S-adenosyl-L-methionine</keyword>
<keyword evidence="1 6" id="KW-0963">Cytoplasm</keyword>
<dbReference type="PIRSF" id="PIRSF005917">
    <property type="entry name" value="MTase_YraL"/>
    <property type="match status" value="1"/>
</dbReference>
<keyword evidence="9" id="KW-1185">Reference proteome</keyword>
<dbReference type="EC" id="2.1.1.198" evidence="6"/>
<evidence type="ECO:0000256" key="1">
    <source>
        <dbReference type="ARBA" id="ARBA00022490"/>
    </source>
</evidence>